<dbReference type="Proteomes" id="UP000036987">
    <property type="component" value="Unassembled WGS sequence"/>
</dbReference>
<comment type="caution">
    <text evidence="1">The sequence shown here is derived from an EMBL/GenBank/DDBJ whole genome shotgun (WGS) entry which is preliminary data.</text>
</comment>
<organism evidence="1 2">
    <name type="scientific">Zostera marina</name>
    <name type="common">Eelgrass</name>
    <dbReference type="NCBI Taxonomy" id="29655"/>
    <lineage>
        <taxon>Eukaryota</taxon>
        <taxon>Viridiplantae</taxon>
        <taxon>Streptophyta</taxon>
        <taxon>Embryophyta</taxon>
        <taxon>Tracheophyta</taxon>
        <taxon>Spermatophyta</taxon>
        <taxon>Magnoliopsida</taxon>
        <taxon>Liliopsida</taxon>
        <taxon>Zosteraceae</taxon>
        <taxon>Zostera</taxon>
    </lineage>
</organism>
<evidence type="ECO:0000313" key="2">
    <source>
        <dbReference type="Proteomes" id="UP000036987"/>
    </source>
</evidence>
<accession>A0A0K9PAJ2</accession>
<name>A0A0K9PAJ2_ZOSMR</name>
<keyword evidence="2" id="KW-1185">Reference proteome</keyword>
<protein>
    <submittedName>
        <fullName evidence="1">Uncharacterized protein</fullName>
    </submittedName>
</protein>
<dbReference type="AlphaFoldDB" id="A0A0K9PAJ2"/>
<dbReference type="EMBL" id="LFYR01001054">
    <property type="protein sequence ID" value="KMZ65257.1"/>
    <property type="molecule type" value="Genomic_DNA"/>
</dbReference>
<reference evidence="2" key="1">
    <citation type="journal article" date="2016" name="Nature">
        <title>The genome of the seagrass Zostera marina reveals angiosperm adaptation to the sea.</title>
        <authorList>
            <person name="Olsen J.L."/>
            <person name="Rouze P."/>
            <person name="Verhelst B."/>
            <person name="Lin Y.-C."/>
            <person name="Bayer T."/>
            <person name="Collen J."/>
            <person name="Dattolo E."/>
            <person name="De Paoli E."/>
            <person name="Dittami S."/>
            <person name="Maumus F."/>
            <person name="Michel G."/>
            <person name="Kersting A."/>
            <person name="Lauritano C."/>
            <person name="Lohaus R."/>
            <person name="Toepel M."/>
            <person name="Tonon T."/>
            <person name="Vanneste K."/>
            <person name="Amirebrahimi M."/>
            <person name="Brakel J."/>
            <person name="Bostroem C."/>
            <person name="Chovatia M."/>
            <person name="Grimwood J."/>
            <person name="Jenkins J.W."/>
            <person name="Jueterbock A."/>
            <person name="Mraz A."/>
            <person name="Stam W.T."/>
            <person name="Tice H."/>
            <person name="Bornberg-Bauer E."/>
            <person name="Green P.J."/>
            <person name="Pearson G.A."/>
            <person name="Procaccini G."/>
            <person name="Duarte C.M."/>
            <person name="Schmutz J."/>
            <person name="Reusch T.B.H."/>
            <person name="Van de Peer Y."/>
        </authorList>
    </citation>
    <scope>NUCLEOTIDE SEQUENCE [LARGE SCALE GENOMIC DNA]</scope>
    <source>
        <strain evidence="2">cv. Finnish</strain>
    </source>
</reference>
<gene>
    <name evidence="1" type="ORF">ZOSMA_32G00410</name>
</gene>
<evidence type="ECO:0000313" key="1">
    <source>
        <dbReference type="EMBL" id="KMZ65257.1"/>
    </source>
</evidence>
<proteinExistence type="predicted"/>
<sequence length="119" mass="13535">MLGNKLGNLKHSFYKMYQCCCPMVGYSWIYFAKISKVVLQPAGCSPEAARRSPKVLDGGPSHQRMLEDRQRFWMVDRHTKGCLTIAKGSSLMSLPLKPRFCHTNLLYIVNPGLLQRTIC</sequence>